<gene>
    <name evidence="5" type="ORF">L917_17494</name>
</gene>
<dbReference type="AlphaFoldDB" id="W2KD68"/>
<dbReference type="VEuPathDB" id="FungiDB:PPTG_16890"/>
<dbReference type="GO" id="GO:0008234">
    <property type="term" value="F:cysteine-type peptidase activity"/>
    <property type="evidence" value="ECO:0007669"/>
    <property type="project" value="InterPro"/>
</dbReference>
<dbReference type="PROSITE" id="PS50600">
    <property type="entry name" value="ULP_PROTEASE"/>
    <property type="match status" value="1"/>
</dbReference>
<dbReference type="SUPFAM" id="SSF54001">
    <property type="entry name" value="Cysteine proteinases"/>
    <property type="match status" value="1"/>
</dbReference>
<organism evidence="5">
    <name type="scientific">Phytophthora nicotianae</name>
    <name type="common">Potato buckeye rot agent</name>
    <name type="synonym">Phytophthora parasitica</name>
    <dbReference type="NCBI Taxonomy" id="4792"/>
    <lineage>
        <taxon>Eukaryota</taxon>
        <taxon>Sar</taxon>
        <taxon>Stramenopiles</taxon>
        <taxon>Oomycota</taxon>
        <taxon>Peronosporomycetes</taxon>
        <taxon>Peronosporales</taxon>
        <taxon>Peronosporaceae</taxon>
        <taxon>Phytophthora</taxon>
    </lineage>
</organism>
<comment type="similarity">
    <text evidence="1">Belongs to the peptidase C48 family.</text>
</comment>
<sequence length="155" mass="17085">MLGVTVDGHVAASTGLIRAEPSGLTNQKVPIPVNCNGNHWCSNMLTLGTCEAYIYDSSASSYLLGIRAVAQTLINLLPREVDEGFRVRNYESGLGVQTDSYNCGIYVLLAFEMFCGAEPLDLLDKKTLQCMRYRYLLQRQKMKGLVIKVAGCLQI</sequence>
<evidence type="ECO:0000256" key="2">
    <source>
        <dbReference type="ARBA" id="ARBA00022670"/>
    </source>
</evidence>
<dbReference type="Gene3D" id="3.40.395.10">
    <property type="entry name" value="Adenoviral Proteinase, Chain A"/>
    <property type="match status" value="1"/>
</dbReference>
<name>W2KD68_PHYNI</name>
<evidence type="ECO:0000313" key="5">
    <source>
        <dbReference type="EMBL" id="ETL82330.1"/>
    </source>
</evidence>
<dbReference type="InterPro" id="IPR038765">
    <property type="entry name" value="Papain-like_cys_pep_sf"/>
</dbReference>
<dbReference type="Pfam" id="PF02902">
    <property type="entry name" value="Peptidase_C48"/>
    <property type="match status" value="1"/>
</dbReference>
<evidence type="ECO:0000256" key="3">
    <source>
        <dbReference type="ARBA" id="ARBA00022801"/>
    </source>
</evidence>
<dbReference type="InterPro" id="IPR003653">
    <property type="entry name" value="Peptidase_C48_C"/>
</dbReference>
<dbReference type="Proteomes" id="UP000054423">
    <property type="component" value="Unassembled WGS sequence"/>
</dbReference>
<evidence type="ECO:0000256" key="1">
    <source>
        <dbReference type="ARBA" id="ARBA00005234"/>
    </source>
</evidence>
<evidence type="ECO:0000259" key="4">
    <source>
        <dbReference type="PROSITE" id="PS50600"/>
    </source>
</evidence>
<keyword evidence="3" id="KW-0378">Hydrolase</keyword>
<feature type="domain" description="Ubiquitin-like protease family profile" evidence="4">
    <location>
        <begin position="1"/>
        <end position="114"/>
    </location>
</feature>
<keyword evidence="2" id="KW-0645">Protease</keyword>
<dbReference type="OrthoDB" id="94679at2759"/>
<proteinExistence type="inferred from homology"/>
<reference evidence="5" key="1">
    <citation type="submission" date="2013-11" db="EMBL/GenBank/DDBJ databases">
        <title>The Genome Sequence of Phytophthora parasitica CHvinca01.</title>
        <authorList>
            <consortium name="The Broad Institute Genomics Platform"/>
            <person name="Russ C."/>
            <person name="Tyler B."/>
            <person name="Panabieres F."/>
            <person name="Shan W."/>
            <person name="Tripathy S."/>
            <person name="Grunwald N."/>
            <person name="Machado M."/>
            <person name="Johnson C.S."/>
            <person name="Arredondo F."/>
            <person name="Hong C."/>
            <person name="Coffey M."/>
            <person name="Young S.K."/>
            <person name="Zeng Q."/>
            <person name="Gargeya S."/>
            <person name="Fitzgerald M."/>
            <person name="Abouelleil A."/>
            <person name="Alvarado L."/>
            <person name="Chapman S.B."/>
            <person name="Gainer-Dewar J."/>
            <person name="Goldberg J."/>
            <person name="Griggs A."/>
            <person name="Gujja S."/>
            <person name="Hansen M."/>
            <person name="Howarth C."/>
            <person name="Imamovic A."/>
            <person name="Ireland A."/>
            <person name="Larimer J."/>
            <person name="McCowan C."/>
            <person name="Murphy C."/>
            <person name="Pearson M."/>
            <person name="Poon T.W."/>
            <person name="Priest M."/>
            <person name="Roberts A."/>
            <person name="Saif S."/>
            <person name="Shea T."/>
            <person name="Sykes S."/>
            <person name="Wortman J."/>
            <person name="Nusbaum C."/>
            <person name="Birren B."/>
        </authorList>
    </citation>
    <scope>NUCLEOTIDE SEQUENCE [LARGE SCALE GENOMIC DNA]</scope>
    <source>
        <strain evidence="5">CHvinca01</strain>
    </source>
</reference>
<protein>
    <recommendedName>
        <fullName evidence="4">Ubiquitin-like protease family profile domain-containing protein</fullName>
    </recommendedName>
</protein>
<dbReference type="EMBL" id="KI682272">
    <property type="protein sequence ID" value="ETL82330.1"/>
    <property type="molecule type" value="Genomic_DNA"/>
</dbReference>
<dbReference type="GO" id="GO:0006508">
    <property type="term" value="P:proteolysis"/>
    <property type="evidence" value="ECO:0007669"/>
    <property type="project" value="UniProtKB-KW"/>
</dbReference>
<accession>W2KD68</accession>